<dbReference type="PANTHER" id="PTHR31559:SF0">
    <property type="entry name" value="PYRIDOXAL 5'-PHOSPHATE SYNTHASE SUBUNIT SNO1-RELATED"/>
    <property type="match status" value="1"/>
</dbReference>
<name>A0ABR1SHF9_9PEZI</name>
<accession>A0ABR1SHF9</accession>
<evidence type="ECO:0000313" key="3">
    <source>
        <dbReference type="Proteomes" id="UP001396898"/>
    </source>
</evidence>
<dbReference type="HAMAP" id="MF_01615">
    <property type="entry name" value="PdxT"/>
    <property type="match status" value="1"/>
</dbReference>
<dbReference type="InterPro" id="IPR029062">
    <property type="entry name" value="Class_I_gatase-like"/>
</dbReference>
<keyword evidence="3" id="KW-1185">Reference proteome</keyword>
<organism evidence="2 3">
    <name type="scientific">Apiospora marii</name>
    <dbReference type="NCBI Taxonomy" id="335849"/>
    <lineage>
        <taxon>Eukaryota</taxon>
        <taxon>Fungi</taxon>
        <taxon>Dikarya</taxon>
        <taxon>Ascomycota</taxon>
        <taxon>Pezizomycotina</taxon>
        <taxon>Sordariomycetes</taxon>
        <taxon>Xylariomycetidae</taxon>
        <taxon>Amphisphaeriales</taxon>
        <taxon>Apiosporaceae</taxon>
        <taxon>Apiospora</taxon>
    </lineage>
</organism>
<sequence>MSPTIGVLAFQGGVIEHMNSLKKAAASLSKDVTVIEVRSSAELESCDAGLIIPGGESTHLSRAARECGLLEPLREYVKVKRRPVWGTCAGLIMLSEEASAVKQDGQELIGGLDVRVHRNHFGRQNESFVTDLDLDFLRNSSSSSNSSNGGGAAASANESPSSLPFPAMFIRAPVVDKLLTAQAHDAEATPQQDPAQQQLLIKQKKTPPVEVLAVLPGRHASNKAAAAGELGPVSPEGAGDIIALRQGNVFGTSFHPELTDDIRLHVWWLEQIFS</sequence>
<keyword evidence="1" id="KW-0315">Glutamine amidotransferase</keyword>
<evidence type="ECO:0000313" key="2">
    <source>
        <dbReference type="EMBL" id="KAK8033752.1"/>
    </source>
</evidence>
<dbReference type="Pfam" id="PF01174">
    <property type="entry name" value="SNO"/>
    <property type="match status" value="2"/>
</dbReference>
<comment type="caution">
    <text evidence="2">The sequence shown here is derived from an EMBL/GenBank/DDBJ whole genome shotgun (WGS) entry which is preliminary data.</text>
</comment>
<dbReference type="InterPro" id="IPR002161">
    <property type="entry name" value="PdxT/SNO"/>
</dbReference>
<dbReference type="PANTHER" id="PTHR31559">
    <property type="entry name" value="PYRIDOXAL 5'-PHOSPHATE SYNTHASE SUBUNIT SNO"/>
    <property type="match status" value="1"/>
</dbReference>
<dbReference type="SUPFAM" id="SSF52317">
    <property type="entry name" value="Class I glutamine amidotransferase-like"/>
    <property type="match status" value="1"/>
</dbReference>
<dbReference type="NCBIfam" id="TIGR03800">
    <property type="entry name" value="PLP_synth_Pdx2"/>
    <property type="match status" value="1"/>
</dbReference>
<dbReference type="PROSITE" id="PS51130">
    <property type="entry name" value="PDXT_SNO_2"/>
    <property type="match status" value="1"/>
</dbReference>
<protein>
    <submittedName>
        <fullName evidence="2">Class I glutamine amidotransferase-like protein</fullName>
    </submittedName>
</protein>
<reference evidence="2 3" key="1">
    <citation type="submission" date="2023-01" db="EMBL/GenBank/DDBJ databases">
        <title>Analysis of 21 Apiospora genomes using comparative genomics revels a genus with tremendous synthesis potential of carbohydrate active enzymes and secondary metabolites.</title>
        <authorList>
            <person name="Sorensen T."/>
        </authorList>
    </citation>
    <scope>NUCLEOTIDE SEQUENCE [LARGE SCALE GENOMIC DNA]</scope>
    <source>
        <strain evidence="2 3">CBS 20057</strain>
    </source>
</reference>
<dbReference type="PROSITE" id="PS51273">
    <property type="entry name" value="GATASE_TYPE_1"/>
    <property type="match status" value="1"/>
</dbReference>
<gene>
    <name evidence="2" type="ORF">PG991_003150</name>
</gene>
<dbReference type="EMBL" id="JAQQWI010000006">
    <property type="protein sequence ID" value="KAK8033752.1"/>
    <property type="molecule type" value="Genomic_DNA"/>
</dbReference>
<dbReference type="Gene3D" id="3.40.50.880">
    <property type="match status" value="1"/>
</dbReference>
<dbReference type="Proteomes" id="UP001396898">
    <property type="component" value="Unassembled WGS sequence"/>
</dbReference>
<evidence type="ECO:0000256" key="1">
    <source>
        <dbReference type="ARBA" id="ARBA00022962"/>
    </source>
</evidence>
<proteinExistence type="inferred from homology"/>